<evidence type="ECO:0000313" key="12">
    <source>
        <dbReference type="Proteomes" id="UP000176204"/>
    </source>
</evidence>
<accession>A0A1C7PE07</accession>
<dbReference type="Proteomes" id="UP000176204">
    <property type="component" value="Chromosome I"/>
</dbReference>
<dbReference type="OrthoDB" id="9768769at2"/>
<dbReference type="KEGG" id="agl:PYTT_0811"/>
<feature type="transmembrane region" description="Helical" evidence="9">
    <location>
        <begin position="12"/>
        <end position="35"/>
    </location>
</feature>
<dbReference type="PATRIC" id="fig|1679444.3.peg.2192"/>
<dbReference type="Pfam" id="PF13632">
    <property type="entry name" value="Glyco_trans_2_3"/>
    <property type="match status" value="1"/>
</dbReference>
<proteinExistence type="predicted"/>
<dbReference type="STRING" id="1679444.PYTT_0811"/>
<evidence type="ECO:0000256" key="3">
    <source>
        <dbReference type="ARBA" id="ARBA00022679"/>
    </source>
</evidence>
<evidence type="ECO:0000256" key="2">
    <source>
        <dbReference type="ARBA" id="ARBA00022676"/>
    </source>
</evidence>
<dbReference type="InterPro" id="IPR029044">
    <property type="entry name" value="Nucleotide-diphossugar_trans"/>
</dbReference>
<keyword evidence="8" id="KW-0961">Cell wall biogenesis/degradation</keyword>
<dbReference type="FunFam" id="3.90.550.10:FF:000057">
    <property type="entry name" value="Glycosyltransferase-like protein, family 2"/>
    <property type="match status" value="1"/>
</dbReference>
<keyword evidence="7 9" id="KW-0472">Membrane</keyword>
<dbReference type="InterPro" id="IPR001173">
    <property type="entry name" value="Glyco_trans_2-like"/>
</dbReference>
<evidence type="ECO:0000256" key="1">
    <source>
        <dbReference type="ARBA" id="ARBA00004653"/>
    </source>
</evidence>
<keyword evidence="4 9" id="KW-0812">Transmembrane</keyword>
<dbReference type="SUPFAM" id="SSF53448">
    <property type="entry name" value="Nucleotide-diphospho-sugar transferases"/>
    <property type="match status" value="1"/>
</dbReference>
<dbReference type="PANTHER" id="PTHR32044:SF80">
    <property type="entry name" value="XYLOGLUCAN GLYCOSYLTRANSFERASE 2-RELATED"/>
    <property type="match status" value="1"/>
</dbReference>
<evidence type="ECO:0000259" key="10">
    <source>
        <dbReference type="Pfam" id="PF13632"/>
    </source>
</evidence>
<feature type="transmembrane region" description="Helical" evidence="9">
    <location>
        <begin position="344"/>
        <end position="366"/>
    </location>
</feature>
<evidence type="ECO:0000256" key="5">
    <source>
        <dbReference type="ARBA" id="ARBA00022989"/>
    </source>
</evidence>
<evidence type="ECO:0000256" key="4">
    <source>
        <dbReference type="ARBA" id="ARBA00022692"/>
    </source>
</evidence>
<gene>
    <name evidence="11" type="ORF">PYTT_0811</name>
</gene>
<sequence length="510" mass="58487">MEFSVDFFWLLAYFLVLMGMSGYGLHRLITVCLYVKHRKDIPQPKRFYRDDELPMVTVQLPMFNEKFVVEGLLEKVAALDYPKDRMEIQILDDSIDDTTELCFRKAEELRARGYDAVCIHRTDRTGFKAGALEAATKVAKGEFLLILDADFRPEPDLLRKTMHFFTDEKIALVQTRWGHINRETNILTRVQGMFLDGHFVMEQTVRNRSGRYFTFNGTAGVWRKCAIADGGGWEHDTLTEDMDLSYRVQLKGWQFVFLKDYVTPAELPTDMDGFKAQQHRWTKGSIQVCQKMLFDIWRSKEAPLKAKLEATTHLTSNYAYLLLVLLCFLVAPLAMGTIRPGDSWQMILVQVTLFFFASVCVCLFYVSAQYAIRRESWWKELPYLPVLLALAVGMAVSNSKAVLEAIFGHQSEFVRTPKFGFTEADKGKVVVKKRSGYKAIKSIVVPVLELCFGFFFLYIIVGQAVRLDFLSAVLMSPFLGFFYTGGCSLWRLLQSARQKALESKLANQEI</sequence>
<keyword evidence="12" id="KW-1185">Reference proteome</keyword>
<keyword evidence="3 11" id="KW-0808">Transferase</keyword>
<reference evidence="12" key="1">
    <citation type="submission" date="2016-09" db="EMBL/GenBank/DDBJ databases">
        <authorList>
            <person name="Koehorst J."/>
        </authorList>
    </citation>
    <scope>NUCLEOTIDE SEQUENCE [LARGE SCALE GENOMIC DNA]</scope>
</reference>
<comment type="subcellular location">
    <subcellularLocation>
        <location evidence="1">Golgi apparatus membrane</location>
        <topology evidence="1">Multi-pass membrane protein</topology>
    </subcellularLocation>
</comment>
<dbReference type="Gene3D" id="3.90.550.10">
    <property type="entry name" value="Spore Coat Polysaccharide Biosynthesis Protein SpsA, Chain A"/>
    <property type="match status" value="1"/>
</dbReference>
<feature type="transmembrane region" description="Helical" evidence="9">
    <location>
        <begin position="473"/>
        <end position="493"/>
    </location>
</feature>
<evidence type="ECO:0000313" key="11">
    <source>
        <dbReference type="EMBL" id="SEH79623.1"/>
    </source>
</evidence>
<feature type="transmembrane region" description="Helical" evidence="9">
    <location>
        <begin position="318"/>
        <end position="338"/>
    </location>
</feature>
<keyword evidence="6" id="KW-0333">Golgi apparatus</keyword>
<organism evidence="11 12">
    <name type="scientific">Akkermansia glycaniphila</name>
    <dbReference type="NCBI Taxonomy" id="1679444"/>
    <lineage>
        <taxon>Bacteria</taxon>
        <taxon>Pseudomonadati</taxon>
        <taxon>Verrucomicrobiota</taxon>
        <taxon>Verrucomicrobiia</taxon>
        <taxon>Verrucomicrobiales</taxon>
        <taxon>Akkermansiaceae</taxon>
        <taxon>Akkermansia</taxon>
    </lineage>
</organism>
<keyword evidence="5 9" id="KW-1133">Transmembrane helix</keyword>
<evidence type="ECO:0000256" key="7">
    <source>
        <dbReference type="ARBA" id="ARBA00023136"/>
    </source>
</evidence>
<feature type="domain" description="Glycosyltransferase 2-like" evidence="10">
    <location>
        <begin position="144"/>
        <end position="357"/>
    </location>
</feature>
<evidence type="ECO:0000256" key="9">
    <source>
        <dbReference type="SAM" id="Phobius"/>
    </source>
</evidence>
<protein>
    <submittedName>
        <fullName evidence="11">Nucleotide-diphospho-sugar transferases</fullName>
    </submittedName>
</protein>
<dbReference type="EMBL" id="LT629973">
    <property type="protein sequence ID" value="SEH79623.1"/>
    <property type="molecule type" value="Genomic_DNA"/>
</dbReference>
<dbReference type="GO" id="GO:0071555">
    <property type="term" value="P:cell wall organization"/>
    <property type="evidence" value="ECO:0007669"/>
    <property type="project" value="UniProtKB-KW"/>
</dbReference>
<name>A0A1C7PE07_9BACT</name>
<feature type="transmembrane region" description="Helical" evidence="9">
    <location>
        <begin position="442"/>
        <end position="461"/>
    </location>
</feature>
<dbReference type="RefSeq" id="WP_067773612.1">
    <property type="nucleotide sequence ID" value="NZ_LT629973.1"/>
</dbReference>
<dbReference type="AlphaFoldDB" id="A0A1C7PE07"/>
<dbReference type="GO" id="GO:0016757">
    <property type="term" value="F:glycosyltransferase activity"/>
    <property type="evidence" value="ECO:0007669"/>
    <property type="project" value="UniProtKB-KW"/>
</dbReference>
<dbReference type="PANTHER" id="PTHR32044">
    <property type="entry name" value="GLUCOMANNAN 4-BETA-MANNOSYLTRANSFERASE 9"/>
    <property type="match status" value="1"/>
</dbReference>
<evidence type="ECO:0000256" key="8">
    <source>
        <dbReference type="ARBA" id="ARBA00023316"/>
    </source>
</evidence>
<evidence type="ECO:0000256" key="6">
    <source>
        <dbReference type="ARBA" id="ARBA00023034"/>
    </source>
</evidence>
<keyword evidence="2" id="KW-0328">Glycosyltransferase</keyword>